<dbReference type="RefSeq" id="WP_034527730.1">
    <property type="nucleotide sequence ID" value="NZ_BBAZ01000014.1"/>
</dbReference>
<name>A0A081BIM2_9LACO</name>
<dbReference type="EC" id="5.3.2.-" evidence="4"/>
<dbReference type="AlphaFoldDB" id="A0A081BIM2"/>
<dbReference type="PANTHER" id="PTHR35530:SF1">
    <property type="entry name" value="2-HYDROXYMUCONATE TAUTOMERASE"/>
    <property type="match status" value="1"/>
</dbReference>
<evidence type="ECO:0000313" key="6">
    <source>
        <dbReference type="EMBL" id="GAK47890.1"/>
    </source>
</evidence>
<dbReference type="OrthoDB" id="5405937at2"/>
<protein>
    <recommendedName>
        <fullName evidence="4">Tautomerase</fullName>
        <ecNumber evidence="4">5.3.2.-</ecNumber>
    </recommendedName>
</protein>
<keyword evidence="7" id="KW-1185">Reference proteome</keyword>
<dbReference type="Gene3D" id="3.30.429.10">
    <property type="entry name" value="Macrophage Migration Inhibitory Factor"/>
    <property type="match status" value="1"/>
</dbReference>
<proteinExistence type="inferred from homology"/>
<gene>
    <name evidence="6" type="ORF">LOSG293_140290</name>
</gene>
<dbReference type="eggNOG" id="COG1942">
    <property type="taxonomic scope" value="Bacteria"/>
</dbReference>
<dbReference type="Pfam" id="PF01361">
    <property type="entry name" value="Tautomerase"/>
    <property type="match status" value="1"/>
</dbReference>
<sequence>MPIVNIDLIAGRSQDQLKNLVKDVTDAVTKNTGAPAEHVHVILREMEKNRYGVAGVLKSDEEA</sequence>
<evidence type="ECO:0000256" key="4">
    <source>
        <dbReference type="RuleBase" id="RU362032"/>
    </source>
</evidence>
<dbReference type="PANTHER" id="PTHR35530">
    <property type="entry name" value="TAUTOMERASE-RELATED"/>
    <property type="match status" value="1"/>
</dbReference>
<dbReference type="InterPro" id="IPR018191">
    <property type="entry name" value="4-OT"/>
</dbReference>
<evidence type="ECO:0000313" key="7">
    <source>
        <dbReference type="Proteomes" id="UP000028700"/>
    </source>
</evidence>
<dbReference type="SUPFAM" id="SSF55331">
    <property type="entry name" value="Tautomerase/MIF"/>
    <property type="match status" value="1"/>
</dbReference>
<dbReference type="NCBIfam" id="NF002571">
    <property type="entry name" value="PRK02220.1"/>
    <property type="match status" value="1"/>
</dbReference>
<dbReference type="STRING" id="1291743.LOSG293_140290"/>
<comment type="caution">
    <text evidence="6">The sequence shown here is derived from an EMBL/GenBank/DDBJ whole genome shotgun (WGS) entry which is preliminary data.</text>
</comment>
<dbReference type="InterPro" id="IPR004370">
    <property type="entry name" value="4-OT-like_dom"/>
</dbReference>
<accession>A0A081BIM2</accession>
<dbReference type="Proteomes" id="UP000028700">
    <property type="component" value="Unassembled WGS sequence"/>
</dbReference>
<reference evidence="6" key="1">
    <citation type="journal article" date="2014" name="Genome Announc.">
        <title>Draft Genome Sequence of Lactobacillus oryzae Strain SG293T.</title>
        <authorList>
            <person name="Tanizawa Y."/>
            <person name="Fujisawa T."/>
            <person name="Mochizuki T."/>
            <person name="Kaminuma E."/>
            <person name="Nakamura Y."/>
            <person name="Tohno M."/>
        </authorList>
    </citation>
    <scope>NUCLEOTIDE SEQUENCE [LARGE SCALE GENOMIC DNA]</scope>
    <source>
        <strain evidence="6">SG293</strain>
    </source>
</reference>
<organism evidence="6 7">
    <name type="scientific">Secundilactobacillus oryzae JCM 18671</name>
    <dbReference type="NCBI Taxonomy" id="1291743"/>
    <lineage>
        <taxon>Bacteria</taxon>
        <taxon>Bacillati</taxon>
        <taxon>Bacillota</taxon>
        <taxon>Bacilli</taxon>
        <taxon>Lactobacillales</taxon>
        <taxon>Lactobacillaceae</taxon>
        <taxon>Secundilactobacillus</taxon>
    </lineage>
</organism>
<evidence type="ECO:0000259" key="5">
    <source>
        <dbReference type="Pfam" id="PF01361"/>
    </source>
</evidence>
<comment type="similarity">
    <text evidence="1 4">Belongs to the 4-oxalocrotonate tautomerase family.</text>
</comment>
<dbReference type="EMBL" id="BBJM01000014">
    <property type="protein sequence ID" value="GAK47890.1"/>
    <property type="molecule type" value="Genomic_DNA"/>
</dbReference>
<dbReference type="GO" id="GO:0016853">
    <property type="term" value="F:isomerase activity"/>
    <property type="evidence" value="ECO:0007669"/>
    <property type="project" value="UniProtKB-UniRule"/>
</dbReference>
<dbReference type="InterPro" id="IPR014347">
    <property type="entry name" value="Tautomerase/MIF_sf"/>
</dbReference>
<keyword evidence="2 4" id="KW-0413">Isomerase</keyword>
<evidence type="ECO:0000256" key="2">
    <source>
        <dbReference type="ARBA" id="ARBA00023235"/>
    </source>
</evidence>
<dbReference type="NCBIfam" id="TIGR00013">
    <property type="entry name" value="taut"/>
    <property type="match status" value="1"/>
</dbReference>
<evidence type="ECO:0000256" key="1">
    <source>
        <dbReference type="ARBA" id="ARBA00006723"/>
    </source>
</evidence>
<evidence type="ECO:0000256" key="3">
    <source>
        <dbReference type="PIRSR" id="PIRSR618191-1"/>
    </source>
</evidence>
<feature type="active site" description="Proton acceptor; via imino nitrogen" evidence="3">
    <location>
        <position position="2"/>
    </location>
</feature>
<feature type="domain" description="4-oxalocrotonate tautomerase-like" evidence="5">
    <location>
        <begin position="2"/>
        <end position="60"/>
    </location>
</feature>